<dbReference type="EMBL" id="VJMF01000068">
    <property type="protein sequence ID" value="TRL30634.1"/>
    <property type="molecule type" value="Genomic_DNA"/>
</dbReference>
<dbReference type="GO" id="GO:0016075">
    <property type="term" value="P:rRNA catabolic process"/>
    <property type="evidence" value="ECO:0007669"/>
    <property type="project" value="TreeGrafter"/>
</dbReference>
<dbReference type="GO" id="GO:0006402">
    <property type="term" value="P:mRNA catabolic process"/>
    <property type="evidence" value="ECO:0007669"/>
    <property type="project" value="TreeGrafter"/>
</dbReference>
<gene>
    <name evidence="1" type="ORF">FM996_16130</name>
</gene>
<dbReference type="Proteomes" id="UP000316781">
    <property type="component" value="Unassembled WGS sequence"/>
</dbReference>
<evidence type="ECO:0000313" key="2">
    <source>
        <dbReference type="Proteomes" id="UP000316781"/>
    </source>
</evidence>
<dbReference type="GO" id="GO:0003677">
    <property type="term" value="F:DNA binding"/>
    <property type="evidence" value="ECO:0007669"/>
    <property type="project" value="InterPro"/>
</dbReference>
<dbReference type="PANTHER" id="PTHR33988:SF3">
    <property type="entry name" value="ENDORIBONUCLEASE TOXIN CHPB-RELATED"/>
    <property type="match status" value="1"/>
</dbReference>
<comment type="caution">
    <text evidence="1">The sequence shown here is derived from an EMBL/GenBank/DDBJ whole genome shotgun (WGS) entry which is preliminary data.</text>
</comment>
<dbReference type="PANTHER" id="PTHR33988">
    <property type="entry name" value="ENDORIBONUCLEASE MAZF-RELATED"/>
    <property type="match status" value="1"/>
</dbReference>
<accession>A0A549SM13</accession>
<protein>
    <submittedName>
        <fullName evidence="1">Type II toxin-antitoxin system PemK/MazF family toxin</fullName>
    </submittedName>
</protein>
<organism evidence="1 2">
    <name type="scientific">Methylosinus sporium</name>
    <dbReference type="NCBI Taxonomy" id="428"/>
    <lineage>
        <taxon>Bacteria</taxon>
        <taxon>Pseudomonadati</taxon>
        <taxon>Pseudomonadota</taxon>
        <taxon>Alphaproteobacteria</taxon>
        <taxon>Hyphomicrobiales</taxon>
        <taxon>Methylocystaceae</taxon>
        <taxon>Methylosinus</taxon>
    </lineage>
</organism>
<dbReference type="RefSeq" id="WP_142863866.1">
    <property type="nucleotide sequence ID" value="NZ_VJMF01000068.1"/>
</dbReference>
<dbReference type="InterPro" id="IPR011067">
    <property type="entry name" value="Plasmid_toxin/cell-grow_inhib"/>
</dbReference>
<dbReference type="Pfam" id="PF02452">
    <property type="entry name" value="PemK_toxin"/>
    <property type="match status" value="1"/>
</dbReference>
<name>A0A549SM13_METSR</name>
<dbReference type="GO" id="GO:0004521">
    <property type="term" value="F:RNA endonuclease activity"/>
    <property type="evidence" value="ECO:0007669"/>
    <property type="project" value="TreeGrafter"/>
</dbReference>
<dbReference type="SUPFAM" id="SSF50118">
    <property type="entry name" value="Cell growth inhibitor/plasmid maintenance toxic component"/>
    <property type="match status" value="1"/>
</dbReference>
<reference evidence="1 2" key="1">
    <citation type="submission" date="2019-07" db="EMBL/GenBank/DDBJ databases">
        <title>Ln-dependent methylotrophs.</title>
        <authorList>
            <person name="Tani A."/>
        </authorList>
    </citation>
    <scope>NUCLEOTIDE SEQUENCE [LARGE SCALE GENOMIC DNA]</scope>
    <source>
        <strain evidence="1 2">SM89A</strain>
    </source>
</reference>
<dbReference type="AlphaFoldDB" id="A0A549SM13"/>
<sequence length="110" mass="11835">MDRGDIYLVDLDPTEGREQKGRRCVMIVSASRFNRHTGAPLCVPITGGGGFARATGFTVPLTGSGLSTDGVVRCDQARTLDLRARGARKLESAPDYIVNEVIARLSTLLE</sequence>
<dbReference type="InterPro" id="IPR003477">
    <property type="entry name" value="PemK-like"/>
</dbReference>
<evidence type="ECO:0000313" key="1">
    <source>
        <dbReference type="EMBL" id="TRL30634.1"/>
    </source>
</evidence>
<dbReference type="Gene3D" id="2.30.30.110">
    <property type="match status" value="1"/>
</dbReference>
<proteinExistence type="predicted"/>